<dbReference type="CDD" id="cd11386">
    <property type="entry name" value="MCP_signal"/>
    <property type="match status" value="1"/>
</dbReference>
<sequence length="572" mass="61963">MRWINDIRVSFKILILAVIAAVALLFVGYTGYSMLDQANYRMSKMYNQKLKNLQSVDEMKYLMRDMQTHELNLADSKDAAVQQKNIKTIESINSRFHDTMDAYMDNVKGIDGVSERIDAASKAWDGLYKTGKQIESLVKEGKNDEARELYFKDGQANSSAAGKPIKELQKMTIDNAEEVYQRNLTKAGEATRNMILEGILALVVLVGTALWISREITRPLHEMQKTCENLKNGDFRLVEHTVTRGDEFGDMAATIAEMQVSLNRLMHNTNDSASQIAAASEELSASSEQSAQASAQVAESVQRAADAVQAQEGEVEKGTQAVTEANDSVGKMHHQAERVAAHAQEAYERADKGSEAVAGSVARIKSVETTVQQSAQIVDKLGKSSQEIGTIVETIGSIAEQTNLLALNAAIEAARAGEHGRGFSVVADEVRKLAEESAQAAQKIADLITAIQKDTAAAVSSMQDGSQAVADGAASVESLRQSFEEIRVFVDGVSKEANAMAAEIKKVNDGTNNISNQMQEIDAQGTTVSSEMENVSAATEEQSASAGEIATASESLSKLAQELTESLQKFQY</sequence>
<reference evidence="7 8" key="1">
    <citation type="submission" date="2019-08" db="EMBL/GenBank/DDBJ databases">
        <title>In-depth cultivation of the pig gut microbiome towards novel bacterial diversity and tailored functional studies.</title>
        <authorList>
            <person name="Wylensek D."/>
            <person name="Hitch T.C.A."/>
            <person name="Clavel T."/>
        </authorList>
    </citation>
    <scope>NUCLEOTIDE SEQUENCE [LARGE SCALE GENOMIC DNA]</scope>
    <source>
        <strain evidence="8">WCA-380-WT-3B3</strain>
    </source>
</reference>
<dbReference type="PANTHER" id="PTHR32089">
    <property type="entry name" value="METHYL-ACCEPTING CHEMOTAXIS PROTEIN MCPB"/>
    <property type="match status" value="1"/>
</dbReference>
<dbReference type="InterPro" id="IPR004089">
    <property type="entry name" value="MCPsignal_dom"/>
</dbReference>
<dbReference type="InterPro" id="IPR003660">
    <property type="entry name" value="HAMP_dom"/>
</dbReference>
<evidence type="ECO:0000256" key="3">
    <source>
        <dbReference type="PROSITE-ProRule" id="PRU00284"/>
    </source>
</evidence>
<name>A0A6I2UZW5_9FIRM</name>
<evidence type="ECO:0000256" key="4">
    <source>
        <dbReference type="SAM" id="Phobius"/>
    </source>
</evidence>
<dbReference type="SUPFAM" id="SSF58104">
    <property type="entry name" value="Methyl-accepting chemotaxis protein (MCP) signaling domain"/>
    <property type="match status" value="1"/>
</dbReference>
<dbReference type="InterPro" id="IPR004090">
    <property type="entry name" value="Chemotax_Me-accpt_rcpt"/>
</dbReference>
<dbReference type="CDD" id="cd06225">
    <property type="entry name" value="HAMP"/>
    <property type="match status" value="1"/>
</dbReference>
<organism evidence="7 8">
    <name type="scientific">Selenomonas montiformis</name>
    <dbReference type="NCBI Taxonomy" id="2652285"/>
    <lineage>
        <taxon>Bacteria</taxon>
        <taxon>Bacillati</taxon>
        <taxon>Bacillota</taxon>
        <taxon>Negativicutes</taxon>
        <taxon>Selenomonadales</taxon>
        <taxon>Selenomonadaceae</taxon>
        <taxon>Selenomonas</taxon>
    </lineage>
</organism>
<dbReference type="SMART" id="SM00283">
    <property type="entry name" value="MA"/>
    <property type="match status" value="1"/>
</dbReference>
<evidence type="ECO:0000313" key="7">
    <source>
        <dbReference type="EMBL" id="MSV24762.1"/>
    </source>
</evidence>
<dbReference type="RefSeq" id="WP_154620518.1">
    <property type="nucleotide sequence ID" value="NZ_VUNL01000005.1"/>
</dbReference>
<dbReference type="Gene3D" id="1.10.287.950">
    <property type="entry name" value="Methyl-accepting chemotaxis protein"/>
    <property type="match status" value="1"/>
</dbReference>
<accession>A0A6I2UZW5</accession>
<dbReference type="PROSITE" id="PS50111">
    <property type="entry name" value="CHEMOTAXIS_TRANSDUC_2"/>
    <property type="match status" value="1"/>
</dbReference>
<dbReference type="InterPro" id="IPR024478">
    <property type="entry name" value="HlyB_4HB_MCP"/>
</dbReference>
<keyword evidence="8" id="KW-1185">Reference proteome</keyword>
<feature type="domain" description="Methyl-accepting transducer" evidence="5">
    <location>
        <begin position="286"/>
        <end position="557"/>
    </location>
</feature>
<evidence type="ECO:0000313" key="8">
    <source>
        <dbReference type="Proteomes" id="UP000430222"/>
    </source>
</evidence>
<keyword evidence="4" id="KW-0812">Transmembrane</keyword>
<comment type="caution">
    <text evidence="7">The sequence shown here is derived from an EMBL/GenBank/DDBJ whole genome shotgun (WGS) entry which is preliminary data.</text>
</comment>
<dbReference type="PANTHER" id="PTHR32089:SF112">
    <property type="entry name" value="LYSOZYME-LIKE PROTEIN-RELATED"/>
    <property type="match status" value="1"/>
</dbReference>
<keyword evidence="4" id="KW-0472">Membrane</keyword>
<comment type="similarity">
    <text evidence="2">Belongs to the methyl-accepting chemotaxis (MCP) protein family.</text>
</comment>
<protein>
    <submittedName>
        <fullName evidence="7">Methyl-accepting chemotaxis protein</fullName>
    </submittedName>
</protein>
<dbReference type="Pfam" id="PF12729">
    <property type="entry name" value="4HB_MCP_1"/>
    <property type="match status" value="1"/>
</dbReference>
<evidence type="ECO:0000256" key="1">
    <source>
        <dbReference type="ARBA" id="ARBA00023224"/>
    </source>
</evidence>
<evidence type="ECO:0000259" key="5">
    <source>
        <dbReference type="PROSITE" id="PS50111"/>
    </source>
</evidence>
<keyword evidence="1 3" id="KW-0807">Transducer</keyword>
<dbReference type="Gene3D" id="1.10.8.500">
    <property type="entry name" value="HAMP domain in histidine kinase"/>
    <property type="match status" value="1"/>
</dbReference>
<dbReference type="AlphaFoldDB" id="A0A6I2UZW5"/>
<dbReference type="GO" id="GO:0004888">
    <property type="term" value="F:transmembrane signaling receptor activity"/>
    <property type="evidence" value="ECO:0007669"/>
    <property type="project" value="InterPro"/>
</dbReference>
<dbReference type="Proteomes" id="UP000430222">
    <property type="component" value="Unassembled WGS sequence"/>
</dbReference>
<dbReference type="PROSITE" id="PS50885">
    <property type="entry name" value="HAMP"/>
    <property type="match status" value="1"/>
</dbReference>
<dbReference type="PRINTS" id="PR00260">
    <property type="entry name" value="CHEMTRNSDUCR"/>
</dbReference>
<gene>
    <name evidence="7" type="ORF">FYJ78_06100</name>
</gene>
<evidence type="ECO:0000256" key="2">
    <source>
        <dbReference type="ARBA" id="ARBA00029447"/>
    </source>
</evidence>
<feature type="transmembrane region" description="Helical" evidence="4">
    <location>
        <begin position="13"/>
        <end position="35"/>
    </location>
</feature>
<proteinExistence type="inferred from homology"/>
<dbReference type="Pfam" id="PF00672">
    <property type="entry name" value="HAMP"/>
    <property type="match status" value="1"/>
</dbReference>
<dbReference type="GO" id="GO:0006935">
    <property type="term" value="P:chemotaxis"/>
    <property type="evidence" value="ECO:0007669"/>
    <property type="project" value="InterPro"/>
</dbReference>
<dbReference type="GO" id="GO:0016020">
    <property type="term" value="C:membrane"/>
    <property type="evidence" value="ECO:0007669"/>
    <property type="project" value="InterPro"/>
</dbReference>
<dbReference type="EMBL" id="VUNL01000005">
    <property type="protein sequence ID" value="MSV24762.1"/>
    <property type="molecule type" value="Genomic_DNA"/>
</dbReference>
<evidence type="ECO:0000259" key="6">
    <source>
        <dbReference type="PROSITE" id="PS50885"/>
    </source>
</evidence>
<dbReference type="GO" id="GO:0007165">
    <property type="term" value="P:signal transduction"/>
    <property type="evidence" value="ECO:0007669"/>
    <property type="project" value="UniProtKB-KW"/>
</dbReference>
<keyword evidence="4" id="KW-1133">Transmembrane helix</keyword>
<feature type="domain" description="HAMP" evidence="6">
    <location>
        <begin position="214"/>
        <end position="267"/>
    </location>
</feature>
<dbReference type="Pfam" id="PF00015">
    <property type="entry name" value="MCPsignal"/>
    <property type="match status" value="1"/>
</dbReference>
<dbReference type="SMART" id="SM00304">
    <property type="entry name" value="HAMP"/>
    <property type="match status" value="2"/>
</dbReference>